<dbReference type="FunFam" id="3.30.70.100:FF:000001">
    <property type="entry name" value="ATPase copper transporting beta"/>
    <property type="match status" value="1"/>
</dbReference>
<dbReference type="PROSITE" id="PS50846">
    <property type="entry name" value="HMA_2"/>
    <property type="match status" value="1"/>
</dbReference>
<dbReference type="STRING" id="1231336.L248_2571"/>
<dbReference type="InterPro" id="IPR036163">
    <property type="entry name" value="HMA_dom_sf"/>
</dbReference>
<dbReference type="AlphaFoldDB" id="U4TUE2"/>
<dbReference type="Proteomes" id="UP000030647">
    <property type="component" value="Unassembled WGS sequence"/>
</dbReference>
<dbReference type="RefSeq" id="WP_022529172.1">
    <property type="nucleotide sequence ID" value="NZ_KI271586.1"/>
</dbReference>
<name>U4TUE2_9LACO</name>
<evidence type="ECO:0000256" key="1">
    <source>
        <dbReference type="ARBA" id="ARBA00022723"/>
    </source>
</evidence>
<proteinExistence type="predicted"/>
<organism evidence="3 4">
    <name type="scientific">Schleiferilactobacillus shenzhenensis LY-73</name>
    <dbReference type="NCBI Taxonomy" id="1231336"/>
    <lineage>
        <taxon>Bacteria</taxon>
        <taxon>Bacillati</taxon>
        <taxon>Bacillota</taxon>
        <taxon>Bacilli</taxon>
        <taxon>Lactobacillales</taxon>
        <taxon>Lactobacillaceae</taxon>
        <taxon>Schleiferilactobacillus</taxon>
    </lineage>
</organism>
<dbReference type="HOGENOM" id="CLU_134973_10_0_9"/>
<dbReference type="eggNOG" id="COG2608">
    <property type="taxonomic scope" value="Bacteria"/>
</dbReference>
<evidence type="ECO:0000313" key="3">
    <source>
        <dbReference type="EMBL" id="ERL65498.1"/>
    </source>
</evidence>
<feature type="domain" description="HMA" evidence="2">
    <location>
        <begin position="2"/>
        <end position="68"/>
    </location>
</feature>
<evidence type="ECO:0000313" key="4">
    <source>
        <dbReference type="Proteomes" id="UP000030647"/>
    </source>
</evidence>
<keyword evidence="4" id="KW-1185">Reference proteome</keyword>
<accession>U4TUE2</accession>
<dbReference type="Gene3D" id="3.30.70.100">
    <property type="match status" value="1"/>
</dbReference>
<dbReference type="CDD" id="cd00371">
    <property type="entry name" value="HMA"/>
    <property type="match status" value="1"/>
</dbReference>
<evidence type="ECO:0000259" key="2">
    <source>
        <dbReference type="PROSITE" id="PS50846"/>
    </source>
</evidence>
<protein>
    <submittedName>
        <fullName evidence="3">Cu2+-exporting ATPase</fullName>
    </submittedName>
</protein>
<dbReference type="GO" id="GO:0046872">
    <property type="term" value="F:metal ion binding"/>
    <property type="evidence" value="ECO:0007669"/>
    <property type="project" value="UniProtKB-KW"/>
</dbReference>
<dbReference type="SUPFAM" id="SSF55008">
    <property type="entry name" value="HMA, heavy metal-associated domain"/>
    <property type="match status" value="1"/>
</dbReference>
<dbReference type="EMBL" id="KI271586">
    <property type="protein sequence ID" value="ERL65498.1"/>
    <property type="molecule type" value="Genomic_DNA"/>
</dbReference>
<sequence length="75" mass="7851">MEKVTLKLGGITCPSCLQKIEGAMHQISGVQDAKVLFNASKLKATIDPSQTSAQALADAVTKLGYTVASSKTQEV</sequence>
<reference evidence="4" key="1">
    <citation type="journal article" date="2013" name="Genome Announc.">
        <title>Whole-Genome Sequencing of Lactobacillus shenzhenensis Strain LY-73T.</title>
        <authorList>
            <person name="Lin Z."/>
            <person name="Liu Z."/>
            <person name="Yang R."/>
            <person name="Zou Y."/>
            <person name="Wan D."/>
            <person name="Chen J."/>
            <person name="Guo M."/>
            <person name="Zhao J."/>
            <person name="Fang C."/>
            <person name="Yang R."/>
            <person name="Liu F."/>
        </authorList>
    </citation>
    <scope>NUCLEOTIDE SEQUENCE [LARGE SCALE GENOMIC DNA]</scope>
    <source>
        <strain evidence="4">LY-73</strain>
    </source>
</reference>
<dbReference type="Pfam" id="PF00403">
    <property type="entry name" value="HMA"/>
    <property type="match status" value="1"/>
</dbReference>
<dbReference type="OrthoDB" id="2721717at2"/>
<keyword evidence="1" id="KW-0479">Metal-binding</keyword>
<gene>
    <name evidence="3" type="ORF">L248_2571</name>
</gene>
<dbReference type="InterPro" id="IPR006121">
    <property type="entry name" value="HMA_dom"/>
</dbReference>